<organism evidence="2 3">
    <name type="scientific">Polyplax serrata</name>
    <name type="common">Common mouse louse</name>
    <dbReference type="NCBI Taxonomy" id="468196"/>
    <lineage>
        <taxon>Eukaryota</taxon>
        <taxon>Metazoa</taxon>
        <taxon>Ecdysozoa</taxon>
        <taxon>Arthropoda</taxon>
        <taxon>Hexapoda</taxon>
        <taxon>Insecta</taxon>
        <taxon>Pterygota</taxon>
        <taxon>Neoptera</taxon>
        <taxon>Paraneoptera</taxon>
        <taxon>Psocodea</taxon>
        <taxon>Troctomorpha</taxon>
        <taxon>Phthiraptera</taxon>
        <taxon>Anoplura</taxon>
        <taxon>Polyplacidae</taxon>
        <taxon>Polyplax</taxon>
    </lineage>
</organism>
<sequence length="157" mass="18007">MEYQWETTTRNGPPKKRGKKQIETSVHLGTSKENYKWLSVSPSRLPGTNQHVVKALFDFNGPVKEISSRMTAQTGQVQTVGLTDEVLTLLFSPVNDTTTAREEVKNISKYDGRKEKMKNKKTSCGQKEMNKQELEIVKSLKRNLKRKREKEEKFSSS</sequence>
<evidence type="ECO:0000313" key="3">
    <source>
        <dbReference type="Proteomes" id="UP001359485"/>
    </source>
</evidence>
<feature type="region of interest" description="Disordered" evidence="1">
    <location>
        <begin position="1"/>
        <end position="26"/>
    </location>
</feature>
<comment type="caution">
    <text evidence="2">The sequence shown here is derived from an EMBL/GenBank/DDBJ whole genome shotgun (WGS) entry which is preliminary data.</text>
</comment>
<protein>
    <submittedName>
        <fullName evidence="2">Uncharacterized protein</fullName>
    </submittedName>
</protein>
<feature type="compositionally biased region" description="Polar residues" evidence="1">
    <location>
        <begin position="1"/>
        <end position="11"/>
    </location>
</feature>
<dbReference type="Proteomes" id="UP001359485">
    <property type="component" value="Unassembled WGS sequence"/>
</dbReference>
<feature type="region of interest" description="Disordered" evidence="1">
    <location>
        <begin position="110"/>
        <end position="130"/>
    </location>
</feature>
<keyword evidence="3" id="KW-1185">Reference proteome</keyword>
<evidence type="ECO:0000256" key="1">
    <source>
        <dbReference type="SAM" id="MobiDB-lite"/>
    </source>
</evidence>
<reference evidence="2 3" key="1">
    <citation type="submission" date="2023-09" db="EMBL/GenBank/DDBJ databases">
        <title>Genomes of two closely related lineages of the louse Polyplax serrata with different host specificities.</title>
        <authorList>
            <person name="Martinu J."/>
            <person name="Tarabai H."/>
            <person name="Stefka J."/>
            <person name="Hypsa V."/>
        </authorList>
    </citation>
    <scope>NUCLEOTIDE SEQUENCE [LARGE SCALE GENOMIC DNA]</scope>
    <source>
        <strain evidence="2">98ZLc_SE</strain>
    </source>
</reference>
<accession>A0ABR1BDC3</accession>
<dbReference type="EMBL" id="JAWJWF010000001">
    <property type="protein sequence ID" value="KAK6641448.1"/>
    <property type="molecule type" value="Genomic_DNA"/>
</dbReference>
<gene>
    <name evidence="2" type="ORF">RUM44_013159</name>
</gene>
<name>A0ABR1BDC3_POLSC</name>
<proteinExistence type="predicted"/>
<evidence type="ECO:0000313" key="2">
    <source>
        <dbReference type="EMBL" id="KAK6641448.1"/>
    </source>
</evidence>